<feature type="transmembrane region" description="Helical" evidence="1">
    <location>
        <begin position="177"/>
        <end position="195"/>
    </location>
</feature>
<protein>
    <submittedName>
        <fullName evidence="2">Cadmium resistance transporter</fullName>
    </submittedName>
</protein>
<dbReference type="Proteomes" id="UP001595969">
    <property type="component" value="Unassembled WGS sequence"/>
</dbReference>
<gene>
    <name evidence="2" type="ORF">ACFO5I_03055</name>
</gene>
<keyword evidence="3" id="KW-1185">Reference proteome</keyword>
<dbReference type="EMBL" id="JBHSGS010000015">
    <property type="protein sequence ID" value="MFC4718722.1"/>
    <property type="molecule type" value="Genomic_DNA"/>
</dbReference>
<keyword evidence="1" id="KW-0812">Transmembrane</keyword>
<keyword evidence="1" id="KW-1133">Transmembrane helix</keyword>
<feature type="transmembrane region" description="Helical" evidence="1">
    <location>
        <begin position="143"/>
        <end position="165"/>
    </location>
</feature>
<feature type="transmembrane region" description="Helical" evidence="1">
    <location>
        <begin position="6"/>
        <end position="26"/>
    </location>
</feature>
<feature type="transmembrane region" description="Helical" evidence="1">
    <location>
        <begin position="67"/>
        <end position="87"/>
    </location>
</feature>
<comment type="caution">
    <text evidence="2">The sequence shown here is derived from an EMBL/GenBank/DDBJ whole genome shotgun (WGS) entry which is preliminary data.</text>
</comment>
<evidence type="ECO:0000313" key="2">
    <source>
        <dbReference type="EMBL" id="MFC4718722.1"/>
    </source>
</evidence>
<evidence type="ECO:0000313" key="3">
    <source>
        <dbReference type="Proteomes" id="UP001595969"/>
    </source>
</evidence>
<name>A0ABV9MS19_9ENTE</name>
<dbReference type="Pfam" id="PF03596">
    <property type="entry name" value="Cad"/>
    <property type="match status" value="1"/>
</dbReference>
<proteinExistence type="predicted"/>
<organism evidence="2 3">
    <name type="scientific">Enterococcus lemanii</name>
    <dbReference type="NCBI Taxonomy" id="1159752"/>
    <lineage>
        <taxon>Bacteria</taxon>
        <taxon>Bacillati</taxon>
        <taxon>Bacillota</taxon>
        <taxon>Bacilli</taxon>
        <taxon>Lactobacillales</taxon>
        <taxon>Enterococcaceae</taxon>
        <taxon>Enterococcus</taxon>
    </lineage>
</organism>
<keyword evidence="1" id="KW-0472">Membrane</keyword>
<feature type="transmembrane region" description="Helical" evidence="1">
    <location>
        <begin position="38"/>
        <end position="55"/>
    </location>
</feature>
<sequence>MRLIVEAAVTFIGTNMDELFILMTLYLSVGAQLKKREIILGQFFGLSTLILLSLLGSMGTNILPTQYLSLFGLIPIYLGMKGLMAYFDQRKKQRKTQPTSPITETKETSKQGVLKITTIFIASGADNIGLYLPLFTKQTKEEIFWTILAFFALLPVWNLFAQSLANLPLLKKTIHQYKNILVPVIFILLGLYILLN</sequence>
<dbReference type="RefSeq" id="WP_204653974.1">
    <property type="nucleotide sequence ID" value="NZ_JAFBFD010000017.1"/>
</dbReference>
<reference evidence="3" key="1">
    <citation type="journal article" date="2019" name="Int. J. Syst. Evol. Microbiol.">
        <title>The Global Catalogue of Microorganisms (GCM) 10K type strain sequencing project: providing services to taxonomists for standard genome sequencing and annotation.</title>
        <authorList>
            <consortium name="The Broad Institute Genomics Platform"/>
            <consortium name="The Broad Institute Genome Sequencing Center for Infectious Disease"/>
            <person name="Wu L."/>
            <person name="Ma J."/>
        </authorList>
    </citation>
    <scope>NUCLEOTIDE SEQUENCE [LARGE SCALE GENOMIC DNA]</scope>
    <source>
        <strain evidence="3">CGMCC 1.19032</strain>
    </source>
</reference>
<dbReference type="InterPro" id="IPR004676">
    <property type="entry name" value="Cd-R_transporter"/>
</dbReference>
<evidence type="ECO:0000256" key="1">
    <source>
        <dbReference type="SAM" id="Phobius"/>
    </source>
</evidence>
<accession>A0ABV9MS19</accession>